<dbReference type="EMBL" id="SLWV01000008">
    <property type="protein sequence ID" value="TCO76490.1"/>
    <property type="molecule type" value="Genomic_DNA"/>
</dbReference>
<dbReference type="SUPFAM" id="SSF89360">
    <property type="entry name" value="HesB-like domain"/>
    <property type="match status" value="1"/>
</dbReference>
<gene>
    <name evidence="1" type="ORF">EV214_10893</name>
</gene>
<evidence type="ECO:0000313" key="1">
    <source>
        <dbReference type="EMBL" id="TCO76490.1"/>
    </source>
</evidence>
<name>A0A4V2SBR7_9FIRM</name>
<dbReference type="AlphaFoldDB" id="A0A4V2SBR7"/>
<proteinExistence type="predicted"/>
<dbReference type="InterPro" id="IPR035903">
    <property type="entry name" value="HesB-like_dom_sf"/>
</dbReference>
<protein>
    <submittedName>
        <fullName evidence="1">Uncharacterized protein</fullName>
    </submittedName>
</protein>
<evidence type="ECO:0000313" key="2">
    <source>
        <dbReference type="Proteomes" id="UP000294919"/>
    </source>
</evidence>
<accession>A0A4V2SBR7</accession>
<organism evidence="1 2">
    <name type="scientific">Marinisporobacter balticus</name>
    <dbReference type="NCBI Taxonomy" id="2018667"/>
    <lineage>
        <taxon>Bacteria</taxon>
        <taxon>Bacillati</taxon>
        <taxon>Bacillota</taxon>
        <taxon>Clostridia</taxon>
        <taxon>Peptostreptococcales</taxon>
        <taxon>Thermotaleaceae</taxon>
        <taxon>Marinisporobacter</taxon>
    </lineage>
</organism>
<comment type="caution">
    <text evidence="1">The sequence shown here is derived from an EMBL/GenBank/DDBJ whole genome shotgun (WGS) entry which is preliminary data.</text>
</comment>
<sequence>MYMHISEKAQENIKKQLEDKNRKNTFLRIFVKGIG</sequence>
<keyword evidence="2" id="KW-1185">Reference proteome</keyword>
<reference evidence="1 2" key="1">
    <citation type="submission" date="2019-03" db="EMBL/GenBank/DDBJ databases">
        <title>Genomic Encyclopedia of Type Strains, Phase IV (KMG-IV): sequencing the most valuable type-strain genomes for metagenomic binning, comparative biology and taxonomic classification.</title>
        <authorList>
            <person name="Goeker M."/>
        </authorList>
    </citation>
    <scope>NUCLEOTIDE SEQUENCE [LARGE SCALE GENOMIC DNA]</scope>
    <source>
        <strain evidence="1 2">DSM 102940</strain>
    </source>
</reference>
<dbReference type="Proteomes" id="UP000294919">
    <property type="component" value="Unassembled WGS sequence"/>
</dbReference>